<keyword evidence="16" id="KW-1185">Reference proteome</keyword>
<proteinExistence type="predicted"/>
<comment type="subcellular location">
    <subcellularLocation>
        <location evidence="1">Endoplasmic reticulum membrane</location>
        <topology evidence="1">Single-pass type I membrane protein</topology>
    </subcellularLocation>
</comment>
<feature type="signal peptide" evidence="7">
    <location>
        <begin position="1"/>
        <end position="23"/>
    </location>
</feature>
<evidence type="ECO:0000259" key="9">
    <source>
        <dbReference type="Pfam" id="PF22902"/>
    </source>
</evidence>
<keyword evidence="5" id="KW-1133">Transmembrane helix</keyword>
<dbReference type="Pfam" id="PF22902">
    <property type="entry name" value="NOMO1-like_9th"/>
    <property type="match status" value="1"/>
</dbReference>
<protein>
    <recommendedName>
        <fullName evidence="17">Nodal modulator 1</fullName>
    </recommendedName>
</protein>
<feature type="domain" description="NOMO-like N-terminal beta-sandwich" evidence="8">
    <location>
        <begin position="31"/>
        <end position="114"/>
    </location>
</feature>
<dbReference type="Proteomes" id="UP001367676">
    <property type="component" value="Unassembled WGS sequence"/>
</dbReference>
<feature type="domain" description="NOMO fifth transthyretin-like" evidence="14">
    <location>
        <begin position="411"/>
        <end position="490"/>
    </location>
</feature>
<evidence type="ECO:0000259" key="13">
    <source>
        <dbReference type="Pfam" id="PF23193"/>
    </source>
</evidence>
<dbReference type="Pfam" id="PF23141">
    <property type="entry name" value="Ig_NOMO"/>
    <property type="match status" value="1"/>
</dbReference>
<comment type="caution">
    <text evidence="15">The sequence shown here is derived from an EMBL/GenBank/DDBJ whole genome shotgun (WGS) entry which is preliminary data.</text>
</comment>
<evidence type="ECO:0000256" key="2">
    <source>
        <dbReference type="ARBA" id="ARBA00022692"/>
    </source>
</evidence>
<dbReference type="InterPro" id="IPR055074">
    <property type="entry name" value="NOMO1-3_2nd"/>
</dbReference>
<evidence type="ECO:0000259" key="12">
    <source>
        <dbReference type="Pfam" id="PF23192"/>
    </source>
</evidence>
<feature type="domain" description="NOMO second beta-sandwich" evidence="10">
    <location>
        <begin position="116"/>
        <end position="202"/>
    </location>
</feature>
<dbReference type="InterPro" id="IPR051417">
    <property type="entry name" value="SDr/BOS_complex"/>
</dbReference>
<feature type="chain" id="PRO_5042922387" description="Nodal modulator 1" evidence="7">
    <location>
        <begin position="24"/>
        <end position="1198"/>
    </location>
</feature>
<feature type="domain" description="NOMO seventh transthyretin-like" evidence="11">
    <location>
        <begin position="585"/>
        <end position="650"/>
    </location>
</feature>
<evidence type="ECO:0000256" key="6">
    <source>
        <dbReference type="ARBA" id="ARBA00023136"/>
    </source>
</evidence>
<dbReference type="Pfam" id="PF23192">
    <property type="entry name" value="NOMO_12th"/>
    <property type="match status" value="1"/>
</dbReference>
<evidence type="ECO:0000259" key="10">
    <source>
        <dbReference type="Pfam" id="PF22904"/>
    </source>
</evidence>
<evidence type="ECO:0000259" key="8">
    <source>
        <dbReference type="Pfam" id="PF22898"/>
    </source>
</evidence>
<evidence type="ECO:0008006" key="17">
    <source>
        <dbReference type="Google" id="ProtNLM"/>
    </source>
</evidence>
<evidence type="ECO:0000259" key="11">
    <source>
        <dbReference type="Pfam" id="PF23141"/>
    </source>
</evidence>
<name>A0AAN9YAH7_9HEMI</name>
<accession>A0AAN9YAH7</accession>
<dbReference type="InterPro" id="IPR056191">
    <property type="entry name" value="NOMO_12th"/>
</dbReference>
<dbReference type="Gene3D" id="2.60.40.1120">
    <property type="entry name" value="Carboxypeptidase-like, regulatory domain"/>
    <property type="match status" value="1"/>
</dbReference>
<dbReference type="InterPro" id="IPR055073">
    <property type="entry name" value="NOMO1-like_9th"/>
</dbReference>
<feature type="domain" description="NOMO C-terminal transthyretin-like" evidence="12">
    <location>
        <begin position="1014"/>
        <end position="1112"/>
    </location>
</feature>
<keyword evidence="3 7" id="KW-0732">Signal</keyword>
<evidence type="ECO:0000256" key="1">
    <source>
        <dbReference type="ARBA" id="ARBA00004115"/>
    </source>
</evidence>
<dbReference type="Pfam" id="PF23194">
    <property type="entry name" value="NOMO_5th"/>
    <property type="match status" value="1"/>
</dbReference>
<evidence type="ECO:0000313" key="16">
    <source>
        <dbReference type="Proteomes" id="UP001367676"/>
    </source>
</evidence>
<dbReference type="Pfam" id="PF22898">
    <property type="entry name" value="NOMO1-like_1st"/>
    <property type="match status" value="1"/>
</dbReference>
<evidence type="ECO:0000259" key="14">
    <source>
        <dbReference type="Pfam" id="PF23194"/>
    </source>
</evidence>
<gene>
    <name evidence="15" type="ORF">V9T40_003559</name>
</gene>
<evidence type="ECO:0000256" key="3">
    <source>
        <dbReference type="ARBA" id="ARBA00022729"/>
    </source>
</evidence>
<reference evidence="15 16" key="1">
    <citation type="submission" date="2024-03" db="EMBL/GenBank/DDBJ databases">
        <title>Adaptation during the transition from Ophiocordyceps entomopathogen to insect associate is accompanied by gene loss and intensified selection.</title>
        <authorList>
            <person name="Ward C.M."/>
            <person name="Onetto C.A."/>
            <person name="Borneman A.R."/>
        </authorList>
    </citation>
    <scope>NUCLEOTIDE SEQUENCE [LARGE SCALE GENOMIC DNA]</scope>
    <source>
        <strain evidence="15">AWRI1</strain>
        <tissue evidence="15">Single Adult Female</tissue>
    </source>
</reference>
<keyword evidence="6" id="KW-0472">Membrane</keyword>
<dbReference type="PANTHER" id="PTHR23303:SF14">
    <property type="entry name" value="BOS COMPLEX SUBUNIT NOMO1-RELATED"/>
    <property type="match status" value="1"/>
</dbReference>
<dbReference type="Pfam" id="PF23193">
    <property type="entry name" value="NOMO_3rd"/>
    <property type="match status" value="1"/>
</dbReference>
<evidence type="ECO:0000256" key="5">
    <source>
        <dbReference type="ARBA" id="ARBA00022989"/>
    </source>
</evidence>
<feature type="domain" description="NOMO-like ninth beta-sandwich" evidence="9">
    <location>
        <begin position="753"/>
        <end position="824"/>
    </location>
</feature>
<evidence type="ECO:0000313" key="15">
    <source>
        <dbReference type="EMBL" id="KAK7603560.1"/>
    </source>
</evidence>
<dbReference type="GO" id="GO:0030246">
    <property type="term" value="F:carbohydrate binding"/>
    <property type="evidence" value="ECO:0007669"/>
    <property type="project" value="InterPro"/>
</dbReference>
<dbReference type="SUPFAM" id="SSF49452">
    <property type="entry name" value="Starch-binding domain-like"/>
    <property type="match status" value="3"/>
</dbReference>
<dbReference type="Pfam" id="PF22904">
    <property type="entry name" value="NOMO1-like_2nd"/>
    <property type="match status" value="1"/>
</dbReference>
<dbReference type="GO" id="GO:0005789">
    <property type="term" value="C:endoplasmic reticulum membrane"/>
    <property type="evidence" value="ECO:0007669"/>
    <property type="project" value="UniProtKB-SubCell"/>
</dbReference>
<dbReference type="InterPro" id="IPR056189">
    <property type="entry name" value="NOMO_3rd"/>
</dbReference>
<dbReference type="InterPro" id="IPR055075">
    <property type="entry name" value="NOMO-like_N"/>
</dbReference>
<dbReference type="EMBL" id="JBBCAQ010000006">
    <property type="protein sequence ID" value="KAK7603560.1"/>
    <property type="molecule type" value="Genomic_DNA"/>
</dbReference>
<dbReference type="InterPro" id="IPR056319">
    <property type="entry name" value="NOMO_7th"/>
</dbReference>
<keyword evidence="4" id="KW-0256">Endoplasmic reticulum</keyword>
<dbReference type="InterPro" id="IPR013784">
    <property type="entry name" value="Carb-bd-like_fold"/>
</dbReference>
<dbReference type="InterPro" id="IPR056190">
    <property type="entry name" value="NOMO_5th"/>
</dbReference>
<evidence type="ECO:0000256" key="4">
    <source>
        <dbReference type="ARBA" id="ARBA00022824"/>
    </source>
</evidence>
<dbReference type="PANTHER" id="PTHR23303">
    <property type="entry name" value="CARBOXYPEPTIDASE REGULATORY REGION-CONTAINING"/>
    <property type="match status" value="1"/>
</dbReference>
<dbReference type="AlphaFoldDB" id="A0AAN9YAH7"/>
<evidence type="ECO:0000256" key="7">
    <source>
        <dbReference type="SAM" id="SignalP"/>
    </source>
</evidence>
<keyword evidence="2" id="KW-0812">Transmembrane</keyword>
<sequence>MGLSILFIFTFILSVSNFLSAHADKVLGCNGFIKSDVVIDFSKVEVKLISKEGNLKDRIECAPNNGYFFLPIYDKGEYTLEISSIYKWSFEPKQMKLNFDGVTDPCSSGKDIIFQFKGFRVFGKVGSVDNKKSPKGISISLVADLPTEQKEIYSISTEENGAFDISPVMPGSYIMKASHPRWRISKSLVTFVVEKGNYELPPKSLLFSGFDVSGSVVSNTEPIAGVHFILFASPDSKVDPNWFSGCDKSAVKGFECADMKLSPSNQLCFVTSTEKGSFMFPSVPSGSYVLVPFYEGLNSLKFDVHPRMVRFTVQQDSYVFAKPFQVSGFSVMGRILTCATNGKPLSGLKVILGKEKIAQTNDDGVYIFEGVKSGSYPLQVKGDDYQFSESEVKIAPNAATLNDIHPAAFKICGKIQKLQNVPVTILFKADNDVTFKAETSELGEYCLHLASGNYTVDAVSSGTPKEKLLWFSPVNFSLKVIDKPLKNINFQQKTAELIGSVECIDDNLCAEVNVVLRGLEPLKEEYHGATKGGKLKFTGLFPGSYDLSISDDSKWCWESSNQRIEITEITNKVAPFRRIGLAFPVFSSHNTKLKYKKLSTNNTVLKEGVLDIKEGDHQYCLPAGSIFAFEPVGCHRYAEPVLRWEIGQPTLKLNAISHETTAFILSPEIVNDLNVNVYTDHNVTLRETIGPLKPTVDKRRASDHMYKFQFQTAANEKLTLIPESSSLLFTPQYLPVRGSDDCTELEEHILAKRGIRLQGRVEPPLENVKVSILNELDEILISMFTDGEGNYKFMPLQSDHRYRVIGEKEGYLLSGPFENGLFKAHKLAEVQVKLVDGENKPLQGVLLSLSGGENYRQTSQSNADGIITFLSLKPSEYYLRPVLKEYKFLPPSKVINIKEGETVPVEFKGRRVLYSVFGTVFSLNRIPEKDIVIEAVCRAEGECVQHQEEGTSDEKGQFRIRGLQPECNYDIRLKEAPAVNRQIRRTLPASVNIKMNASDVRSVELIALLEPTECDLVVYVTVDSAEHLRTLSVKLANDDETVIHSIKMSDWKLSRYPLHSVLLPFPALPLNHRTYHLQLDSSLSKSSFNFSPQTISFQANSTYQLVKFDFKPELKFSDGEIKHSYAAAVFFIIAGLLYWCRESVLLALTQLQSNSRVTVPDFWSRYSQPAKAKENEKTFIEFEPGLTVVERKWKGKKK</sequence>
<feature type="domain" description="NOMO third transthyretin-like" evidence="13">
    <location>
        <begin position="213"/>
        <end position="314"/>
    </location>
</feature>
<organism evidence="15 16">
    <name type="scientific">Parthenolecanium corni</name>
    <dbReference type="NCBI Taxonomy" id="536013"/>
    <lineage>
        <taxon>Eukaryota</taxon>
        <taxon>Metazoa</taxon>
        <taxon>Ecdysozoa</taxon>
        <taxon>Arthropoda</taxon>
        <taxon>Hexapoda</taxon>
        <taxon>Insecta</taxon>
        <taxon>Pterygota</taxon>
        <taxon>Neoptera</taxon>
        <taxon>Paraneoptera</taxon>
        <taxon>Hemiptera</taxon>
        <taxon>Sternorrhyncha</taxon>
        <taxon>Coccoidea</taxon>
        <taxon>Coccidae</taxon>
        <taxon>Parthenolecanium</taxon>
    </lineage>
</organism>